<keyword evidence="2" id="KW-1185">Reference proteome</keyword>
<dbReference type="KEGG" id="acom:CEW83_14140"/>
<proteinExistence type="predicted"/>
<sequence>MPTPFQDCFRFLDFADVTHVARISHILYLNDDALAIGQLQQKIWCVITLCGVDAYSRASSDFELFAGGIKRAAMHINREGLWLKCYDPWIEVCELRNRSFVRRLCSNNSAGFPAIIENSLATTDSPERPISLNDITWCR</sequence>
<gene>
    <name evidence="1" type="ORF">CEW83_14140</name>
</gene>
<reference evidence="1 2" key="1">
    <citation type="submission" date="2017-06" db="EMBL/GenBank/DDBJ databases">
        <title>Azoarcus.</title>
        <authorList>
            <person name="Woo J.-H."/>
            <person name="Kim H.-S."/>
        </authorList>
    </citation>
    <scope>NUCLEOTIDE SEQUENCE [LARGE SCALE GENOMIC DNA]</scope>
    <source>
        <strain evidence="1 2">TSPY31</strain>
    </source>
</reference>
<accession>A0A2U8GSK5</accession>
<protein>
    <submittedName>
        <fullName evidence="1">Uncharacterized protein</fullName>
    </submittedName>
</protein>
<evidence type="ECO:0000313" key="2">
    <source>
        <dbReference type="Proteomes" id="UP000244930"/>
    </source>
</evidence>
<evidence type="ECO:0000313" key="1">
    <source>
        <dbReference type="EMBL" id="AWI76213.1"/>
    </source>
</evidence>
<dbReference type="AlphaFoldDB" id="A0A2U8GSK5"/>
<name>A0A2U8GSK5_9RHOO</name>
<organism evidence="1 2">
    <name type="scientific">Parazoarcus communis</name>
    <dbReference type="NCBI Taxonomy" id="41977"/>
    <lineage>
        <taxon>Bacteria</taxon>
        <taxon>Pseudomonadati</taxon>
        <taxon>Pseudomonadota</taxon>
        <taxon>Betaproteobacteria</taxon>
        <taxon>Rhodocyclales</taxon>
        <taxon>Zoogloeaceae</taxon>
        <taxon>Parazoarcus</taxon>
    </lineage>
</organism>
<dbReference type="EMBL" id="CP022187">
    <property type="protein sequence ID" value="AWI76213.1"/>
    <property type="molecule type" value="Genomic_DNA"/>
</dbReference>
<dbReference type="Proteomes" id="UP000244930">
    <property type="component" value="Chromosome"/>
</dbReference>